<evidence type="ECO:0000313" key="9">
    <source>
        <dbReference type="Proteomes" id="UP000054350"/>
    </source>
</evidence>
<dbReference type="InterPro" id="IPR002130">
    <property type="entry name" value="Cyclophilin-type_PPIase_dom"/>
</dbReference>
<name>A0A0L0SHT4_ALLM3</name>
<feature type="compositionally biased region" description="Low complexity" evidence="6">
    <location>
        <begin position="199"/>
        <end position="215"/>
    </location>
</feature>
<dbReference type="PROSITE" id="PS50072">
    <property type="entry name" value="CSA_PPIASE_2"/>
    <property type="match status" value="1"/>
</dbReference>
<feature type="compositionally biased region" description="Basic residues" evidence="6">
    <location>
        <begin position="242"/>
        <end position="254"/>
    </location>
</feature>
<reference evidence="8 9" key="1">
    <citation type="submission" date="2009-11" db="EMBL/GenBank/DDBJ databases">
        <title>Annotation of Allomyces macrogynus ATCC 38327.</title>
        <authorList>
            <consortium name="The Broad Institute Genome Sequencing Platform"/>
            <person name="Russ C."/>
            <person name="Cuomo C."/>
            <person name="Burger G."/>
            <person name="Gray M.W."/>
            <person name="Holland P.W.H."/>
            <person name="King N."/>
            <person name="Lang F.B.F."/>
            <person name="Roger A.J."/>
            <person name="Ruiz-Trillo I."/>
            <person name="Young S.K."/>
            <person name="Zeng Q."/>
            <person name="Gargeya S."/>
            <person name="Fitzgerald M."/>
            <person name="Haas B."/>
            <person name="Abouelleil A."/>
            <person name="Alvarado L."/>
            <person name="Arachchi H.M."/>
            <person name="Berlin A."/>
            <person name="Chapman S.B."/>
            <person name="Gearin G."/>
            <person name="Goldberg J."/>
            <person name="Griggs A."/>
            <person name="Gujja S."/>
            <person name="Hansen M."/>
            <person name="Heiman D."/>
            <person name="Howarth C."/>
            <person name="Larimer J."/>
            <person name="Lui A."/>
            <person name="MacDonald P.J.P."/>
            <person name="McCowen C."/>
            <person name="Montmayeur A."/>
            <person name="Murphy C."/>
            <person name="Neiman D."/>
            <person name="Pearson M."/>
            <person name="Priest M."/>
            <person name="Roberts A."/>
            <person name="Saif S."/>
            <person name="Shea T."/>
            <person name="Sisk P."/>
            <person name="Stolte C."/>
            <person name="Sykes S."/>
            <person name="Wortman J."/>
            <person name="Nusbaum C."/>
            <person name="Birren B."/>
        </authorList>
    </citation>
    <scope>NUCLEOTIDE SEQUENCE [LARGE SCALE GENOMIC DNA]</scope>
    <source>
        <strain evidence="8 9">ATCC 38327</strain>
    </source>
</reference>
<dbReference type="OrthoDB" id="5582289at2759"/>
<sequence length="322" mass="35608">MNPRVFLDVDVNGTVGRIIIELFADKVPQTAENFRALCTGERGVGAVSGNPLHYKGSVFHRVIQEFCIQGGDFVSGNGTGGESIYGRTMEDEPAGLETKHFPFCLSMANRGKDTASSQFFITTGDTPHLDGKHVVFGRVVKGIEVVQQAEAVDVDDNDRPVQDVRIVHCGELEMVRRSDAKRSAKSSKSSKRSRRRSSSTDSSSSSSSTSSPSSDSDSDSHDSKDRRRKRRSRRDHSSDRYLKKRSSKRRRHRSTSADRGAPPKLSVAKDVYDRLFGNRNGHRGGGRAGHLMVDPARVSARRTDPEGREIKGRGLTRYVRES</sequence>
<dbReference type="GO" id="GO:0005737">
    <property type="term" value="C:cytoplasm"/>
    <property type="evidence" value="ECO:0007669"/>
    <property type="project" value="TreeGrafter"/>
</dbReference>
<protein>
    <recommendedName>
        <fullName evidence="3">peptidylprolyl isomerase</fullName>
        <ecNumber evidence="3">5.2.1.8</ecNumber>
    </recommendedName>
</protein>
<dbReference type="AlphaFoldDB" id="A0A0L0SHT4"/>
<keyword evidence="9" id="KW-1185">Reference proteome</keyword>
<feature type="region of interest" description="Disordered" evidence="6">
    <location>
        <begin position="279"/>
        <end position="322"/>
    </location>
</feature>
<dbReference type="PANTHER" id="PTHR11071:SF561">
    <property type="entry name" value="PEPTIDYL-PROLYL CIS-TRANS ISOMERASE D-RELATED"/>
    <property type="match status" value="1"/>
</dbReference>
<accession>A0A0L0SHT4</accession>
<evidence type="ECO:0000256" key="3">
    <source>
        <dbReference type="ARBA" id="ARBA00013194"/>
    </source>
</evidence>
<dbReference type="Gene3D" id="2.40.100.10">
    <property type="entry name" value="Cyclophilin-like"/>
    <property type="match status" value="1"/>
</dbReference>
<evidence type="ECO:0000259" key="7">
    <source>
        <dbReference type="PROSITE" id="PS50072"/>
    </source>
</evidence>
<feature type="compositionally biased region" description="Basic residues" evidence="6">
    <location>
        <begin position="183"/>
        <end position="197"/>
    </location>
</feature>
<dbReference type="STRING" id="578462.A0A0L0SHT4"/>
<evidence type="ECO:0000256" key="1">
    <source>
        <dbReference type="ARBA" id="ARBA00000971"/>
    </source>
</evidence>
<evidence type="ECO:0000256" key="2">
    <source>
        <dbReference type="ARBA" id="ARBA00002388"/>
    </source>
</evidence>
<dbReference type="EMBL" id="GG745339">
    <property type="protein sequence ID" value="KNE62066.1"/>
    <property type="molecule type" value="Genomic_DNA"/>
</dbReference>
<keyword evidence="4" id="KW-0697">Rotamase</keyword>
<comment type="function">
    <text evidence="2">PPIases accelerate the folding of proteins. It catalyzes the cis-trans isomerization of proline imidic peptide bonds in oligopeptides.</text>
</comment>
<feature type="domain" description="PPIase cyclophilin-type" evidence="7">
    <location>
        <begin position="6"/>
        <end position="171"/>
    </location>
</feature>
<dbReference type="OMA" id="FRYRHTK"/>
<dbReference type="Pfam" id="PF00160">
    <property type="entry name" value="Pro_isomerase"/>
    <property type="match status" value="1"/>
</dbReference>
<dbReference type="PANTHER" id="PTHR11071">
    <property type="entry name" value="PEPTIDYL-PROLYL CIS-TRANS ISOMERASE"/>
    <property type="match status" value="1"/>
</dbReference>
<keyword evidence="5" id="KW-0413">Isomerase</keyword>
<organism evidence="8 9">
    <name type="scientific">Allomyces macrogynus (strain ATCC 38327)</name>
    <name type="common">Allomyces javanicus var. macrogynus</name>
    <dbReference type="NCBI Taxonomy" id="578462"/>
    <lineage>
        <taxon>Eukaryota</taxon>
        <taxon>Fungi</taxon>
        <taxon>Fungi incertae sedis</taxon>
        <taxon>Blastocladiomycota</taxon>
        <taxon>Blastocladiomycetes</taxon>
        <taxon>Blastocladiales</taxon>
        <taxon>Blastocladiaceae</taxon>
        <taxon>Allomyces</taxon>
    </lineage>
</organism>
<feature type="compositionally biased region" description="Basic and acidic residues" evidence="6">
    <location>
        <begin position="301"/>
        <end position="322"/>
    </location>
</feature>
<dbReference type="InterPro" id="IPR029000">
    <property type="entry name" value="Cyclophilin-like_dom_sf"/>
</dbReference>
<dbReference type="EC" id="5.2.1.8" evidence="3"/>
<gene>
    <name evidence="8" type="ORF">AMAG_07320</name>
</gene>
<dbReference type="PRINTS" id="PR00153">
    <property type="entry name" value="CSAPPISMRASE"/>
</dbReference>
<dbReference type="GO" id="GO:0006457">
    <property type="term" value="P:protein folding"/>
    <property type="evidence" value="ECO:0007669"/>
    <property type="project" value="TreeGrafter"/>
</dbReference>
<proteinExistence type="predicted"/>
<dbReference type="VEuPathDB" id="FungiDB:AMAG_07320"/>
<comment type="catalytic activity">
    <reaction evidence="1">
        <text>[protein]-peptidylproline (omega=180) = [protein]-peptidylproline (omega=0)</text>
        <dbReference type="Rhea" id="RHEA:16237"/>
        <dbReference type="Rhea" id="RHEA-COMP:10747"/>
        <dbReference type="Rhea" id="RHEA-COMP:10748"/>
        <dbReference type="ChEBI" id="CHEBI:83833"/>
        <dbReference type="ChEBI" id="CHEBI:83834"/>
        <dbReference type="EC" id="5.2.1.8"/>
    </reaction>
</comment>
<feature type="region of interest" description="Disordered" evidence="6">
    <location>
        <begin position="177"/>
        <end position="266"/>
    </location>
</feature>
<evidence type="ECO:0000313" key="8">
    <source>
        <dbReference type="EMBL" id="KNE62066.1"/>
    </source>
</evidence>
<reference evidence="9" key="2">
    <citation type="submission" date="2009-11" db="EMBL/GenBank/DDBJ databases">
        <title>The Genome Sequence of Allomyces macrogynus strain ATCC 38327.</title>
        <authorList>
            <consortium name="The Broad Institute Genome Sequencing Platform"/>
            <person name="Russ C."/>
            <person name="Cuomo C."/>
            <person name="Shea T."/>
            <person name="Young S.K."/>
            <person name="Zeng Q."/>
            <person name="Koehrsen M."/>
            <person name="Haas B."/>
            <person name="Borodovsky M."/>
            <person name="Guigo R."/>
            <person name="Alvarado L."/>
            <person name="Berlin A."/>
            <person name="Borenstein D."/>
            <person name="Chen Z."/>
            <person name="Engels R."/>
            <person name="Freedman E."/>
            <person name="Gellesch M."/>
            <person name="Goldberg J."/>
            <person name="Griggs A."/>
            <person name="Gujja S."/>
            <person name="Heiman D."/>
            <person name="Hepburn T."/>
            <person name="Howarth C."/>
            <person name="Jen D."/>
            <person name="Larson L."/>
            <person name="Lewis B."/>
            <person name="Mehta T."/>
            <person name="Park D."/>
            <person name="Pearson M."/>
            <person name="Roberts A."/>
            <person name="Saif S."/>
            <person name="Shenoy N."/>
            <person name="Sisk P."/>
            <person name="Stolte C."/>
            <person name="Sykes S."/>
            <person name="Walk T."/>
            <person name="White J."/>
            <person name="Yandava C."/>
            <person name="Burger G."/>
            <person name="Gray M.W."/>
            <person name="Holland P.W.H."/>
            <person name="King N."/>
            <person name="Lang F.B.F."/>
            <person name="Roger A.J."/>
            <person name="Ruiz-Trillo I."/>
            <person name="Lander E."/>
            <person name="Nusbaum C."/>
        </authorList>
    </citation>
    <scope>NUCLEOTIDE SEQUENCE [LARGE SCALE GENOMIC DNA]</scope>
    <source>
        <strain evidence="9">ATCC 38327</strain>
    </source>
</reference>
<dbReference type="GO" id="GO:0003755">
    <property type="term" value="F:peptidyl-prolyl cis-trans isomerase activity"/>
    <property type="evidence" value="ECO:0007669"/>
    <property type="project" value="UniProtKB-KW"/>
</dbReference>
<dbReference type="eggNOG" id="KOG0546">
    <property type="taxonomic scope" value="Eukaryota"/>
</dbReference>
<dbReference type="Proteomes" id="UP000054350">
    <property type="component" value="Unassembled WGS sequence"/>
</dbReference>
<dbReference type="FunFam" id="2.40.100.10:FF:000022">
    <property type="entry name" value="Peptidyl-prolyl cis-trans isomerase CYP95"/>
    <property type="match status" value="1"/>
</dbReference>
<dbReference type="SUPFAM" id="SSF50891">
    <property type="entry name" value="Cyclophilin-like"/>
    <property type="match status" value="1"/>
</dbReference>
<evidence type="ECO:0000256" key="4">
    <source>
        <dbReference type="ARBA" id="ARBA00023110"/>
    </source>
</evidence>
<dbReference type="GO" id="GO:0016018">
    <property type="term" value="F:cyclosporin A binding"/>
    <property type="evidence" value="ECO:0007669"/>
    <property type="project" value="TreeGrafter"/>
</dbReference>
<evidence type="ECO:0000256" key="6">
    <source>
        <dbReference type="SAM" id="MobiDB-lite"/>
    </source>
</evidence>
<evidence type="ECO:0000256" key="5">
    <source>
        <dbReference type="ARBA" id="ARBA00023235"/>
    </source>
</evidence>